<evidence type="ECO:0000313" key="3">
    <source>
        <dbReference type="Proteomes" id="UP000076935"/>
    </source>
</evidence>
<comment type="caution">
    <text evidence="2">The sequence shown here is derived from an EMBL/GenBank/DDBJ whole genome shotgun (WGS) entry which is preliminary data.</text>
</comment>
<dbReference type="EMBL" id="LQWY01000056">
    <property type="protein sequence ID" value="OAH59757.1"/>
    <property type="molecule type" value="Genomic_DNA"/>
</dbReference>
<dbReference type="Pfam" id="PF13333">
    <property type="entry name" value="rve_2"/>
    <property type="match status" value="1"/>
</dbReference>
<dbReference type="GO" id="GO:0015074">
    <property type="term" value="P:DNA integration"/>
    <property type="evidence" value="ECO:0007669"/>
    <property type="project" value="InterPro"/>
</dbReference>
<organism evidence="2 3">
    <name type="scientific">Domibacillus aminovorans</name>
    <dbReference type="NCBI Taxonomy" id="29332"/>
    <lineage>
        <taxon>Bacteria</taxon>
        <taxon>Bacillati</taxon>
        <taxon>Bacillota</taxon>
        <taxon>Bacilli</taxon>
        <taxon>Bacillales</taxon>
        <taxon>Bacillaceae</taxon>
        <taxon>Domibacillus</taxon>
    </lineage>
</organism>
<dbReference type="InterPro" id="IPR001584">
    <property type="entry name" value="Integrase_cat-core"/>
</dbReference>
<protein>
    <recommendedName>
        <fullName evidence="1">Integrase catalytic domain-containing protein</fullName>
    </recommendedName>
</protein>
<evidence type="ECO:0000259" key="1">
    <source>
        <dbReference type="Pfam" id="PF13333"/>
    </source>
</evidence>
<keyword evidence="3" id="KW-1185">Reference proteome</keyword>
<name>A0A177L355_9BACI</name>
<sequence length="90" mass="10778">MPFIESFHSSLKSEGFYTLKRESLLYFKVVQLINQYIHYYNQIRIQENGSDAKHLLKTEELFTIPLFSISKTLNNKKGRDMMNRLSSFYF</sequence>
<dbReference type="AlphaFoldDB" id="A0A177L355"/>
<evidence type="ECO:0000313" key="2">
    <source>
        <dbReference type="EMBL" id="OAH59757.1"/>
    </source>
</evidence>
<reference evidence="2 3" key="1">
    <citation type="submission" date="2016-01" db="EMBL/GenBank/DDBJ databases">
        <title>Investigation of taxonomic status of Bacillus aminovorans.</title>
        <authorList>
            <person name="Verma A."/>
            <person name="Pal Y."/>
            <person name="Krishnamurthi S."/>
        </authorList>
    </citation>
    <scope>NUCLEOTIDE SEQUENCE [LARGE SCALE GENOMIC DNA]</scope>
    <source>
        <strain evidence="2 3">DSM 1314</strain>
    </source>
</reference>
<accession>A0A177L355</accession>
<proteinExistence type="predicted"/>
<dbReference type="Proteomes" id="UP000076935">
    <property type="component" value="Unassembled WGS sequence"/>
</dbReference>
<gene>
    <name evidence="2" type="ORF">AWH49_03325</name>
</gene>
<feature type="domain" description="Integrase catalytic" evidence="1">
    <location>
        <begin position="5"/>
        <end position="46"/>
    </location>
</feature>
<dbReference type="RefSeq" id="WP_063966447.1">
    <property type="nucleotide sequence ID" value="NZ_JBCNAN010000013.1"/>
</dbReference>